<dbReference type="InterPro" id="IPR013320">
    <property type="entry name" value="ConA-like_dom_sf"/>
</dbReference>
<sequence>MAQLRALWLLQGVVLTCMMRQNLVHGTPAFSMSEHQKINYLLDTPYLGTRFSLPTNLTTVSYCLHFKMLFLGDESCNFLFLYPLSLVLFGSQDLYFSEGYSLISMVLDFKMPIREWVHLCISVYGDNKVYINGVEKRTSVITGSSSQMQKFQEYTLSFGSNYEVKSIIDQDFGAHIAVPVVLPREISQKE</sequence>
<feature type="signal peptide" evidence="1">
    <location>
        <begin position="1"/>
        <end position="26"/>
    </location>
</feature>
<dbReference type="RefSeq" id="XP_018013327.1">
    <property type="nucleotide sequence ID" value="XM_018157838.1"/>
</dbReference>
<name>A0A8B7NI59_HYAAZ</name>
<evidence type="ECO:0000313" key="2">
    <source>
        <dbReference type="Proteomes" id="UP000694843"/>
    </source>
</evidence>
<keyword evidence="2" id="KW-1185">Reference proteome</keyword>
<dbReference type="Proteomes" id="UP000694843">
    <property type="component" value="Unplaced"/>
</dbReference>
<proteinExistence type="predicted"/>
<feature type="non-terminal residue" evidence="3">
    <location>
        <position position="190"/>
    </location>
</feature>
<organism evidence="2 3">
    <name type="scientific">Hyalella azteca</name>
    <name type="common">Amphipod</name>
    <dbReference type="NCBI Taxonomy" id="294128"/>
    <lineage>
        <taxon>Eukaryota</taxon>
        <taxon>Metazoa</taxon>
        <taxon>Ecdysozoa</taxon>
        <taxon>Arthropoda</taxon>
        <taxon>Crustacea</taxon>
        <taxon>Multicrustacea</taxon>
        <taxon>Malacostraca</taxon>
        <taxon>Eumalacostraca</taxon>
        <taxon>Peracarida</taxon>
        <taxon>Amphipoda</taxon>
        <taxon>Senticaudata</taxon>
        <taxon>Talitrida</taxon>
        <taxon>Talitroidea</taxon>
        <taxon>Hyalellidae</taxon>
        <taxon>Hyalella</taxon>
    </lineage>
</organism>
<keyword evidence="1" id="KW-0732">Signal</keyword>
<dbReference type="GeneID" id="108670369"/>
<reference evidence="3" key="1">
    <citation type="submission" date="2025-08" db="UniProtKB">
        <authorList>
            <consortium name="RefSeq"/>
        </authorList>
    </citation>
    <scope>IDENTIFICATION</scope>
    <source>
        <tissue evidence="3">Whole organism</tissue>
    </source>
</reference>
<protein>
    <submittedName>
        <fullName evidence="3">Uncharacterized protein LOC108670369</fullName>
    </submittedName>
</protein>
<evidence type="ECO:0000313" key="3">
    <source>
        <dbReference type="RefSeq" id="XP_018013327.1"/>
    </source>
</evidence>
<dbReference type="KEGG" id="hazt:108670369"/>
<accession>A0A8B7NI59</accession>
<evidence type="ECO:0000256" key="1">
    <source>
        <dbReference type="SAM" id="SignalP"/>
    </source>
</evidence>
<gene>
    <name evidence="3" type="primary">LOC108670369</name>
</gene>
<dbReference type="AlphaFoldDB" id="A0A8B7NI59"/>
<dbReference type="SUPFAM" id="SSF49899">
    <property type="entry name" value="Concanavalin A-like lectins/glucanases"/>
    <property type="match status" value="1"/>
</dbReference>
<feature type="chain" id="PRO_5034750893" evidence="1">
    <location>
        <begin position="27"/>
        <end position="190"/>
    </location>
</feature>